<evidence type="ECO:0000313" key="1">
    <source>
        <dbReference type="EMBL" id="SNS47202.1"/>
    </source>
</evidence>
<name>A0A239ETJ8_EKHLU</name>
<sequence>MLSNLFSKTEKVSLPWNHLNDVSQLEQLDEISKEKPVVIFKHSTRCSISAMALSRFERAYDGETPFEMYFLDLIAFREISNEVASRYGVQHESPQTILIKDAKAIVDASHMGISYQELCDEAKKL</sequence>
<dbReference type="EMBL" id="FZPD01000001">
    <property type="protein sequence ID" value="SNS47202.1"/>
    <property type="molecule type" value="Genomic_DNA"/>
</dbReference>
<dbReference type="RefSeq" id="WP_089355065.1">
    <property type="nucleotide sequence ID" value="NZ_FZPD01000001.1"/>
</dbReference>
<gene>
    <name evidence="1" type="ORF">SAMN05421640_0289</name>
</gene>
<evidence type="ECO:0000313" key="2">
    <source>
        <dbReference type="Proteomes" id="UP000198393"/>
    </source>
</evidence>
<reference evidence="1 2" key="1">
    <citation type="submission" date="2017-06" db="EMBL/GenBank/DDBJ databases">
        <authorList>
            <person name="Kim H.J."/>
            <person name="Triplett B.A."/>
        </authorList>
    </citation>
    <scope>NUCLEOTIDE SEQUENCE [LARGE SCALE GENOMIC DNA]</scope>
    <source>
        <strain evidence="1 2">DSM 19307</strain>
    </source>
</reference>
<organism evidence="1 2">
    <name type="scientific">Ekhidna lutea</name>
    <dbReference type="NCBI Taxonomy" id="447679"/>
    <lineage>
        <taxon>Bacteria</taxon>
        <taxon>Pseudomonadati</taxon>
        <taxon>Bacteroidota</taxon>
        <taxon>Cytophagia</taxon>
        <taxon>Cytophagales</taxon>
        <taxon>Reichenbachiellaceae</taxon>
        <taxon>Ekhidna</taxon>
    </lineage>
</organism>
<dbReference type="OrthoDB" id="677051at2"/>
<keyword evidence="2" id="KW-1185">Reference proteome</keyword>
<dbReference type="NCBIfam" id="TIGR04019">
    <property type="entry name" value="B_thiol_YtxJ"/>
    <property type="match status" value="1"/>
</dbReference>
<dbReference type="AlphaFoldDB" id="A0A239ETJ8"/>
<dbReference type="Pfam" id="PF11009">
    <property type="entry name" value="BrxC"/>
    <property type="match status" value="1"/>
</dbReference>
<proteinExistence type="predicted"/>
<dbReference type="Gene3D" id="3.40.30.10">
    <property type="entry name" value="Glutaredoxin"/>
    <property type="match status" value="1"/>
</dbReference>
<dbReference type="InterPro" id="IPR036249">
    <property type="entry name" value="Thioredoxin-like_sf"/>
</dbReference>
<accession>A0A239ETJ8</accession>
<dbReference type="SUPFAM" id="SSF52833">
    <property type="entry name" value="Thioredoxin-like"/>
    <property type="match status" value="1"/>
</dbReference>
<dbReference type="InterPro" id="IPR022551">
    <property type="entry name" value="BrxC"/>
</dbReference>
<dbReference type="Proteomes" id="UP000198393">
    <property type="component" value="Unassembled WGS sequence"/>
</dbReference>
<protein>
    <submittedName>
        <fullName evidence="1">Bacillithiol system protein YtxJ</fullName>
    </submittedName>
</protein>